<evidence type="ECO:0000256" key="2">
    <source>
        <dbReference type="ARBA" id="ARBA00004997"/>
    </source>
</evidence>
<evidence type="ECO:0000256" key="3">
    <source>
        <dbReference type="ARBA" id="ARBA00008663"/>
    </source>
</evidence>
<dbReference type="Gene3D" id="2.40.33.10">
    <property type="entry name" value="PK beta-barrel domain-like"/>
    <property type="match status" value="2"/>
</dbReference>
<comment type="similarity">
    <text evidence="3">Belongs to the pyruvate kinase family.</text>
</comment>
<evidence type="ECO:0000259" key="14">
    <source>
        <dbReference type="Pfam" id="PF00224"/>
    </source>
</evidence>
<dbReference type="SUPFAM" id="SSF51621">
    <property type="entry name" value="Phosphoenolpyruvate/pyruvate domain"/>
    <property type="match status" value="1"/>
</dbReference>
<dbReference type="Proteomes" id="UP000544090">
    <property type="component" value="Unassembled WGS sequence"/>
</dbReference>
<comment type="caution">
    <text evidence="15">The sequence shown here is derived from an EMBL/GenBank/DDBJ whole genome shotgun (WGS) entry which is preliminary data.</text>
</comment>
<dbReference type="InterPro" id="IPR001697">
    <property type="entry name" value="Pyr_Knase"/>
</dbReference>
<dbReference type="SUPFAM" id="SSF50800">
    <property type="entry name" value="PK beta-barrel domain-like"/>
    <property type="match status" value="1"/>
</dbReference>
<evidence type="ECO:0000256" key="8">
    <source>
        <dbReference type="ARBA" id="ARBA00022777"/>
    </source>
</evidence>
<gene>
    <name evidence="15" type="ORF">HGG74_13895</name>
</gene>
<keyword evidence="11" id="KW-0324">Glycolysis</keyword>
<dbReference type="InterPro" id="IPR011037">
    <property type="entry name" value="Pyrv_Knase-like_insert_dom_sf"/>
</dbReference>
<accession>A0A7X6HH81</accession>
<dbReference type="GO" id="GO:0005524">
    <property type="term" value="F:ATP binding"/>
    <property type="evidence" value="ECO:0007669"/>
    <property type="project" value="UniProtKB-KW"/>
</dbReference>
<dbReference type="NCBIfam" id="NF011314">
    <property type="entry name" value="PRK14725.1"/>
    <property type="match status" value="1"/>
</dbReference>
<name>A0A7X6HH81_9MICC</name>
<evidence type="ECO:0000256" key="12">
    <source>
        <dbReference type="ARBA" id="ARBA00023317"/>
    </source>
</evidence>
<dbReference type="UniPathway" id="UPA00109">
    <property type="reaction ID" value="UER00188"/>
</dbReference>
<dbReference type="Gene3D" id="3.20.20.60">
    <property type="entry name" value="Phosphoenolpyruvate-binding domains"/>
    <property type="match status" value="2"/>
</dbReference>
<evidence type="ECO:0000313" key="15">
    <source>
        <dbReference type="EMBL" id="NKX55607.1"/>
    </source>
</evidence>
<dbReference type="InterPro" id="IPR040442">
    <property type="entry name" value="Pyrv_kinase-like_dom_sf"/>
</dbReference>
<evidence type="ECO:0000256" key="9">
    <source>
        <dbReference type="ARBA" id="ARBA00022840"/>
    </source>
</evidence>
<feature type="region of interest" description="Disordered" evidence="13">
    <location>
        <begin position="308"/>
        <end position="327"/>
    </location>
</feature>
<dbReference type="AlphaFoldDB" id="A0A7X6HH81"/>
<protein>
    <recommendedName>
        <fullName evidence="4">pyruvate kinase</fullName>
        <ecNumber evidence="4">2.7.1.40</ecNumber>
    </recommendedName>
</protein>
<feature type="domain" description="Pyruvate kinase barrel" evidence="14">
    <location>
        <begin position="131"/>
        <end position="215"/>
    </location>
</feature>
<keyword evidence="6" id="KW-0479">Metal-binding</keyword>
<keyword evidence="9" id="KW-0067">ATP-binding</keyword>
<evidence type="ECO:0000256" key="11">
    <source>
        <dbReference type="ARBA" id="ARBA00023152"/>
    </source>
</evidence>
<comment type="pathway">
    <text evidence="2">Carbohydrate degradation; glycolysis; pyruvate from D-glyceraldehyde 3-phosphate: step 5/5.</text>
</comment>
<dbReference type="GO" id="GO:0000287">
    <property type="term" value="F:magnesium ion binding"/>
    <property type="evidence" value="ECO:0007669"/>
    <property type="project" value="InterPro"/>
</dbReference>
<dbReference type="EMBL" id="JAAZSQ010000014">
    <property type="protein sequence ID" value="NKX55607.1"/>
    <property type="molecule type" value="Genomic_DNA"/>
</dbReference>
<keyword evidence="8 15" id="KW-0418">Kinase</keyword>
<dbReference type="InterPro" id="IPR015806">
    <property type="entry name" value="Pyrv_Knase_insert_dom_sf"/>
</dbReference>
<sequence>MNSSDWQELEALLADVRRLHQDLLEAEARQAAEIAAVRPRHRYSAANLVHYVELRRHDIRDMQARLARYGLTSLGRTESRVLASVESLLRTLIRLTGADGAEPPPARVPDGAELLAGNADALLGPKPEGRGTRIMVTFPSEAATDPQLVQDMLASGMDIARINCAHDGPEQWAAMIANIRPAEAALRTRCLVAMDLGGPKLRTGPVEPGPQVLKVRPVRTATGAVVEPALLWLGSRPVHAPGAADAPVLPLADPGWAGRRRAGETVRLVDARGSRRSLQVVQAGGGCLASSARTVYFVPGLELAAFPAGEAPEEERRNGEPDGDTVRVGPLPAARQALLVHRGDTVVLTRDLAPAVPSTGGIHRIGCTLPEVFTDVRPGERVLLDDGKIGGVVTAVSPDEVEVQVRTAAAGGTRLRAGKGINLPDTWLSVPALTEEDIRDLDFVKEHADIVSLSFVRSPADVQELISRLGDRQHLGIVLKIETVPAFEALPQILLEAMRWENIGVMIARGDLAVEAGFERLAEVQEEILWLCEAGHVPVIWATQVLDRLARTGVPSRAEVTDAAMAERAECVMLNKGPYIHEAITMLADILARMQDHMQKKRSLLRRLRSWDLGESAQEGPVSRR</sequence>
<feature type="domain" description="Pyruvate kinase barrel" evidence="14">
    <location>
        <begin position="323"/>
        <end position="575"/>
    </location>
</feature>
<dbReference type="GO" id="GO:0004743">
    <property type="term" value="F:pyruvate kinase activity"/>
    <property type="evidence" value="ECO:0007669"/>
    <property type="project" value="UniProtKB-EC"/>
</dbReference>
<keyword evidence="16" id="KW-1185">Reference proteome</keyword>
<keyword evidence="7" id="KW-0547">Nucleotide-binding</keyword>
<evidence type="ECO:0000313" key="16">
    <source>
        <dbReference type="Proteomes" id="UP000544090"/>
    </source>
</evidence>
<dbReference type="Pfam" id="PF00224">
    <property type="entry name" value="PK"/>
    <property type="match status" value="2"/>
</dbReference>
<reference evidence="15 16" key="1">
    <citation type="submission" date="2020-04" db="EMBL/GenBank/DDBJ databases">
        <title>Arthrobacter sp. nov.</title>
        <authorList>
            <person name="Liu S."/>
        </authorList>
    </citation>
    <scope>NUCLEOTIDE SEQUENCE [LARGE SCALE GENOMIC DNA]</scope>
    <source>
        <strain evidence="15 16">E918</strain>
    </source>
</reference>
<evidence type="ECO:0000256" key="4">
    <source>
        <dbReference type="ARBA" id="ARBA00012142"/>
    </source>
</evidence>
<dbReference type="GO" id="GO:0030955">
    <property type="term" value="F:potassium ion binding"/>
    <property type="evidence" value="ECO:0007669"/>
    <property type="project" value="InterPro"/>
</dbReference>
<evidence type="ECO:0000256" key="1">
    <source>
        <dbReference type="ARBA" id="ARBA00001958"/>
    </source>
</evidence>
<dbReference type="InterPro" id="IPR015813">
    <property type="entry name" value="Pyrv/PenolPyrv_kinase-like_dom"/>
</dbReference>
<dbReference type="PANTHER" id="PTHR11817">
    <property type="entry name" value="PYRUVATE KINASE"/>
    <property type="match status" value="1"/>
</dbReference>
<keyword evidence="5" id="KW-0808">Transferase</keyword>
<evidence type="ECO:0000256" key="5">
    <source>
        <dbReference type="ARBA" id="ARBA00022679"/>
    </source>
</evidence>
<organism evidence="15 16">
    <name type="scientific">Arthrobacter mobilis</name>
    <dbReference type="NCBI Taxonomy" id="2724944"/>
    <lineage>
        <taxon>Bacteria</taxon>
        <taxon>Bacillati</taxon>
        <taxon>Actinomycetota</taxon>
        <taxon>Actinomycetes</taxon>
        <taxon>Micrococcales</taxon>
        <taxon>Micrococcaceae</taxon>
        <taxon>Arthrobacter</taxon>
    </lineage>
</organism>
<dbReference type="EC" id="2.7.1.40" evidence="4"/>
<proteinExistence type="inferred from homology"/>
<dbReference type="RefSeq" id="WP_168487269.1">
    <property type="nucleotide sequence ID" value="NZ_JAAZSQ010000014.1"/>
</dbReference>
<dbReference type="GO" id="GO:0016301">
    <property type="term" value="F:kinase activity"/>
    <property type="evidence" value="ECO:0007669"/>
    <property type="project" value="UniProtKB-KW"/>
</dbReference>
<dbReference type="InterPro" id="IPR015793">
    <property type="entry name" value="Pyrv_Knase_brl"/>
</dbReference>
<evidence type="ECO:0000256" key="10">
    <source>
        <dbReference type="ARBA" id="ARBA00022842"/>
    </source>
</evidence>
<keyword evidence="10" id="KW-0460">Magnesium</keyword>
<comment type="cofactor">
    <cofactor evidence="1">
        <name>K(+)</name>
        <dbReference type="ChEBI" id="CHEBI:29103"/>
    </cofactor>
</comment>
<keyword evidence="12 15" id="KW-0670">Pyruvate</keyword>
<evidence type="ECO:0000256" key="7">
    <source>
        <dbReference type="ARBA" id="ARBA00022741"/>
    </source>
</evidence>
<evidence type="ECO:0000256" key="6">
    <source>
        <dbReference type="ARBA" id="ARBA00022723"/>
    </source>
</evidence>
<evidence type="ECO:0000256" key="13">
    <source>
        <dbReference type="SAM" id="MobiDB-lite"/>
    </source>
</evidence>